<feature type="transmembrane region" description="Helical" evidence="6">
    <location>
        <begin position="38"/>
        <end position="54"/>
    </location>
</feature>
<feature type="transmembrane region" description="Helical" evidence="6">
    <location>
        <begin position="12"/>
        <end position="32"/>
    </location>
</feature>
<feature type="transmembrane region" description="Helical" evidence="6">
    <location>
        <begin position="146"/>
        <end position="169"/>
    </location>
</feature>
<sequence length="381" mass="43037">MHGRIYNFFIQVNWLSAATIGFLFGVLIASFFTIIQSILIIVTFLSSFLLVVFFKNHYIKIATLIFLFFVVGILYFNFQGNIPKDKFEYYDLQQETQFFTIFKNGLLQGLDRALLPPHSSFYKAVILGDKSGITYNMRDGLSHTGLSHVVAVSGMHIAILTFIIFWFLLRFFKRRYAGLIALGILTFYILMIGAPASAVRAGIMAGVLVLAQLVGRPNSALRALLYAAGIMVALNPIIIKFDIGFQLSFLAVFGILVFYKSLDKFFRLAQYKIVEFIARRPITKDRNLAVYFAEQRFTVTSLFAVTITAQIFTAPLIFYYFEIFSFVSPITNILVVPILPFALISGFVAAVLGALSFFPAIFSAPAWLFSSYIWFIINLFS</sequence>
<accession>A0A1G2HFX2</accession>
<reference evidence="8 9" key="1">
    <citation type="journal article" date="2016" name="Nat. Commun.">
        <title>Thousands of microbial genomes shed light on interconnected biogeochemical processes in an aquifer system.</title>
        <authorList>
            <person name="Anantharaman K."/>
            <person name="Brown C.T."/>
            <person name="Hug L.A."/>
            <person name="Sharon I."/>
            <person name="Castelle C.J."/>
            <person name="Probst A.J."/>
            <person name="Thomas B.C."/>
            <person name="Singh A."/>
            <person name="Wilkins M.J."/>
            <person name="Karaoz U."/>
            <person name="Brodie E.L."/>
            <person name="Williams K.H."/>
            <person name="Hubbard S.S."/>
            <person name="Banfield J.F."/>
        </authorList>
    </citation>
    <scope>NUCLEOTIDE SEQUENCE [LARGE SCALE GENOMIC DNA]</scope>
</reference>
<dbReference type="Pfam" id="PF03772">
    <property type="entry name" value="Competence"/>
    <property type="match status" value="1"/>
</dbReference>
<evidence type="ECO:0000256" key="5">
    <source>
        <dbReference type="ARBA" id="ARBA00023136"/>
    </source>
</evidence>
<evidence type="ECO:0000256" key="3">
    <source>
        <dbReference type="ARBA" id="ARBA00022692"/>
    </source>
</evidence>
<evidence type="ECO:0000313" key="8">
    <source>
        <dbReference type="EMBL" id="OGZ61397.1"/>
    </source>
</evidence>
<gene>
    <name evidence="8" type="ORF">A3H51_01335</name>
</gene>
<dbReference type="InterPro" id="IPR052159">
    <property type="entry name" value="Competence_DNA_uptake"/>
</dbReference>
<dbReference type="NCBIfam" id="TIGR00360">
    <property type="entry name" value="ComEC_N-term"/>
    <property type="match status" value="1"/>
</dbReference>
<dbReference type="AlphaFoldDB" id="A0A1G2HFX2"/>
<feature type="transmembrane region" description="Helical" evidence="6">
    <location>
        <begin position="219"/>
        <end position="238"/>
    </location>
</feature>
<dbReference type="PANTHER" id="PTHR30619">
    <property type="entry name" value="DNA INTERNALIZATION/COMPETENCE PROTEIN COMEC/REC2"/>
    <property type="match status" value="1"/>
</dbReference>
<organism evidence="8 9">
    <name type="scientific">Candidatus Spechtbacteria bacterium RIFCSPLOWO2_02_FULL_38_8</name>
    <dbReference type="NCBI Taxonomy" id="1802164"/>
    <lineage>
        <taxon>Bacteria</taxon>
        <taxon>Candidatus Spechtiibacteriota</taxon>
    </lineage>
</organism>
<feature type="domain" description="ComEC/Rec2-related protein" evidence="7">
    <location>
        <begin position="126"/>
        <end position="378"/>
    </location>
</feature>
<evidence type="ECO:0000259" key="7">
    <source>
        <dbReference type="Pfam" id="PF03772"/>
    </source>
</evidence>
<proteinExistence type="predicted"/>
<dbReference type="GO" id="GO:0005886">
    <property type="term" value="C:plasma membrane"/>
    <property type="evidence" value="ECO:0007669"/>
    <property type="project" value="UniProtKB-SubCell"/>
</dbReference>
<dbReference type="InterPro" id="IPR004477">
    <property type="entry name" value="ComEC_N"/>
</dbReference>
<comment type="subcellular location">
    <subcellularLocation>
        <location evidence="1">Cell membrane</location>
        <topology evidence="1">Multi-pass membrane protein</topology>
    </subcellularLocation>
</comment>
<feature type="transmembrane region" description="Helical" evidence="6">
    <location>
        <begin position="333"/>
        <end position="355"/>
    </location>
</feature>
<keyword evidence="4 6" id="KW-1133">Transmembrane helix</keyword>
<evidence type="ECO:0000256" key="1">
    <source>
        <dbReference type="ARBA" id="ARBA00004651"/>
    </source>
</evidence>
<keyword evidence="3 6" id="KW-0812">Transmembrane</keyword>
<keyword evidence="5 6" id="KW-0472">Membrane</keyword>
<feature type="transmembrane region" description="Helical" evidence="6">
    <location>
        <begin position="176"/>
        <end position="199"/>
    </location>
</feature>
<evidence type="ECO:0000256" key="2">
    <source>
        <dbReference type="ARBA" id="ARBA00022475"/>
    </source>
</evidence>
<feature type="transmembrane region" description="Helical" evidence="6">
    <location>
        <begin position="361"/>
        <end position="380"/>
    </location>
</feature>
<feature type="transmembrane region" description="Helical" evidence="6">
    <location>
        <begin position="297"/>
        <end position="321"/>
    </location>
</feature>
<name>A0A1G2HFX2_9BACT</name>
<protein>
    <recommendedName>
        <fullName evidence="7">ComEC/Rec2-related protein domain-containing protein</fullName>
    </recommendedName>
</protein>
<evidence type="ECO:0000313" key="9">
    <source>
        <dbReference type="Proteomes" id="UP000178509"/>
    </source>
</evidence>
<dbReference type="Proteomes" id="UP000178509">
    <property type="component" value="Unassembled WGS sequence"/>
</dbReference>
<evidence type="ECO:0000256" key="6">
    <source>
        <dbReference type="SAM" id="Phobius"/>
    </source>
</evidence>
<comment type="caution">
    <text evidence="8">The sequence shown here is derived from an EMBL/GenBank/DDBJ whole genome shotgun (WGS) entry which is preliminary data.</text>
</comment>
<feature type="transmembrane region" description="Helical" evidence="6">
    <location>
        <begin position="61"/>
        <end position="78"/>
    </location>
</feature>
<evidence type="ECO:0000256" key="4">
    <source>
        <dbReference type="ARBA" id="ARBA00022989"/>
    </source>
</evidence>
<feature type="transmembrane region" description="Helical" evidence="6">
    <location>
        <begin position="245"/>
        <end position="262"/>
    </location>
</feature>
<keyword evidence="2" id="KW-1003">Cell membrane</keyword>
<dbReference type="EMBL" id="MHOJ01000043">
    <property type="protein sequence ID" value="OGZ61397.1"/>
    <property type="molecule type" value="Genomic_DNA"/>
</dbReference>
<dbReference type="PANTHER" id="PTHR30619:SF1">
    <property type="entry name" value="RECOMBINATION PROTEIN 2"/>
    <property type="match status" value="1"/>
</dbReference>
<dbReference type="STRING" id="1802164.A3H51_01335"/>